<proteinExistence type="inferred from homology"/>
<dbReference type="PANTHER" id="PTHR30629:SF6">
    <property type="entry name" value="PROPHAGE INTEGRASE INTA-RELATED"/>
    <property type="match status" value="1"/>
</dbReference>
<organism evidence="6 7">
    <name type="scientific">Moraxella bovis</name>
    <dbReference type="NCBI Taxonomy" id="476"/>
    <lineage>
        <taxon>Bacteria</taxon>
        <taxon>Pseudomonadati</taxon>
        <taxon>Pseudomonadota</taxon>
        <taxon>Gammaproteobacteria</taxon>
        <taxon>Moraxellales</taxon>
        <taxon>Moraxellaceae</taxon>
        <taxon>Moraxella</taxon>
    </lineage>
</organism>
<accession>A0ABY6M314</accession>
<dbReference type="Pfam" id="PF13356">
    <property type="entry name" value="Arm-DNA-bind_3"/>
    <property type="match status" value="1"/>
</dbReference>
<keyword evidence="2" id="KW-0229">DNA integration</keyword>
<evidence type="ECO:0000256" key="4">
    <source>
        <dbReference type="ARBA" id="ARBA00023172"/>
    </source>
</evidence>
<name>A0ABY6M314_MORBO</name>
<gene>
    <name evidence="6" type="ORF">LP092_08800</name>
</gene>
<keyword evidence="3" id="KW-0238">DNA-binding</keyword>
<dbReference type="Proteomes" id="UP001163632">
    <property type="component" value="Chromosome"/>
</dbReference>
<dbReference type="InterPro" id="IPR038488">
    <property type="entry name" value="Integrase_DNA-bd_sf"/>
</dbReference>
<dbReference type="InterPro" id="IPR002104">
    <property type="entry name" value="Integrase_catalytic"/>
</dbReference>
<evidence type="ECO:0000259" key="5">
    <source>
        <dbReference type="PROSITE" id="PS51898"/>
    </source>
</evidence>
<keyword evidence="4" id="KW-0233">DNA recombination</keyword>
<dbReference type="Gene3D" id="1.10.443.10">
    <property type="entry name" value="Intergrase catalytic core"/>
    <property type="match status" value="1"/>
</dbReference>
<dbReference type="InterPro" id="IPR050808">
    <property type="entry name" value="Phage_Integrase"/>
</dbReference>
<dbReference type="InterPro" id="IPR010998">
    <property type="entry name" value="Integrase_recombinase_N"/>
</dbReference>
<dbReference type="Gene3D" id="1.10.150.130">
    <property type="match status" value="1"/>
</dbReference>
<keyword evidence="7" id="KW-1185">Reference proteome</keyword>
<evidence type="ECO:0000256" key="2">
    <source>
        <dbReference type="ARBA" id="ARBA00022908"/>
    </source>
</evidence>
<protein>
    <submittedName>
        <fullName evidence="6">Integrase family protein</fullName>
    </submittedName>
</protein>
<evidence type="ECO:0000256" key="3">
    <source>
        <dbReference type="ARBA" id="ARBA00023125"/>
    </source>
</evidence>
<sequence length="428" mass="49445">MKTKLTTAKIDRLEPSDKQYLVWDEKYTGLGVLVSPKGSKSFVYQGRVGGKQKRVTLGKYPLMSYQDAIDKASEISKQMTAGIDPNRQKSEQLAKNDEYEQAKVRQSITFGQAFTDYFNTKKDNWSDNYIIDHVKSASPHLSDKQGKDGCLAYIWHTPLSDLTPEFVESWINHENKTRKTRMAIAYRIYRAFCNWANERQAYTGIIPDKSATAKIVSSTVAKTGRHKHSLQRTQLPLWFETVNTISDVHATALICMLLNGSRPNEMLSLMWRDVDFEWNTITIIDKVDQWERIIPLTPYTEYLIKQLPRHGDYVFMTSKTDTHTEIGKPYRNAIRQAGLPSLPPKAMRKSFSNLSEWVSVPYGIVKQIMGHRPSATDEKHYKDRPIDLLRYWHIIIEQFILYEAGVDLTVVYPKFDETVLKRYVVGEQ</sequence>
<reference evidence="6" key="1">
    <citation type="journal article" date="2022" name="BMC Microbiol.">
        <title>Whole genome sequencing of Moraxella bovis strains from North America reveals two genotypes with different genetic determinants.</title>
        <authorList>
            <person name="Wynn E.L."/>
            <person name="Hille M.M."/>
            <person name="Loy J.D."/>
            <person name="Schuller G."/>
            <person name="Kuhn K.L."/>
            <person name="Dickey A.M."/>
            <person name="Bono J.L."/>
            <person name="Clawson M.L."/>
        </authorList>
    </citation>
    <scope>NUCLEOTIDE SEQUENCE</scope>
    <source>
        <strain evidence="6">SAM102599</strain>
    </source>
</reference>
<evidence type="ECO:0000313" key="7">
    <source>
        <dbReference type="Proteomes" id="UP001163632"/>
    </source>
</evidence>
<dbReference type="InterPro" id="IPR013762">
    <property type="entry name" value="Integrase-like_cat_sf"/>
</dbReference>
<dbReference type="Gene3D" id="3.30.160.390">
    <property type="entry name" value="Integrase, DNA-binding domain"/>
    <property type="match status" value="1"/>
</dbReference>
<dbReference type="SUPFAM" id="SSF56349">
    <property type="entry name" value="DNA breaking-rejoining enzymes"/>
    <property type="match status" value="1"/>
</dbReference>
<dbReference type="PANTHER" id="PTHR30629">
    <property type="entry name" value="PROPHAGE INTEGRASE"/>
    <property type="match status" value="1"/>
</dbReference>
<evidence type="ECO:0000256" key="1">
    <source>
        <dbReference type="ARBA" id="ARBA00008857"/>
    </source>
</evidence>
<dbReference type="InterPro" id="IPR025166">
    <property type="entry name" value="Integrase_DNA_bind_dom"/>
</dbReference>
<dbReference type="PROSITE" id="PS51898">
    <property type="entry name" value="TYR_RECOMBINASE"/>
    <property type="match status" value="1"/>
</dbReference>
<dbReference type="InterPro" id="IPR011010">
    <property type="entry name" value="DNA_brk_join_enz"/>
</dbReference>
<feature type="domain" description="Tyr recombinase" evidence="5">
    <location>
        <begin position="225"/>
        <end position="394"/>
    </location>
</feature>
<dbReference type="RefSeq" id="WP_264684405.1">
    <property type="nucleotide sequence ID" value="NZ_CP087798.1"/>
</dbReference>
<dbReference type="EMBL" id="CP087830">
    <property type="protein sequence ID" value="UZA02096.1"/>
    <property type="molecule type" value="Genomic_DNA"/>
</dbReference>
<comment type="similarity">
    <text evidence="1">Belongs to the 'phage' integrase family.</text>
</comment>
<dbReference type="Pfam" id="PF00589">
    <property type="entry name" value="Phage_integrase"/>
    <property type="match status" value="1"/>
</dbReference>
<evidence type="ECO:0000313" key="6">
    <source>
        <dbReference type="EMBL" id="UZA02096.1"/>
    </source>
</evidence>